<proteinExistence type="predicted"/>
<reference evidence="1" key="1">
    <citation type="journal article" date="2020" name="New Phytol.">
        <title>Comparative genomics reveals dynamic genome evolution in host specialist ectomycorrhizal fungi.</title>
        <authorList>
            <person name="Lofgren L.A."/>
            <person name="Nguyen N.H."/>
            <person name="Vilgalys R."/>
            <person name="Ruytinx J."/>
            <person name="Liao H.L."/>
            <person name="Branco S."/>
            <person name="Kuo A."/>
            <person name="LaButti K."/>
            <person name="Lipzen A."/>
            <person name="Andreopoulos W."/>
            <person name="Pangilinan J."/>
            <person name="Riley R."/>
            <person name="Hundley H."/>
            <person name="Na H."/>
            <person name="Barry K."/>
            <person name="Grigoriev I.V."/>
            <person name="Stajich J.E."/>
            <person name="Kennedy P.G."/>
        </authorList>
    </citation>
    <scope>NUCLEOTIDE SEQUENCE</scope>
    <source>
        <strain evidence="1">FC203</strain>
    </source>
</reference>
<protein>
    <submittedName>
        <fullName evidence="1">Uncharacterized protein</fullName>
    </submittedName>
</protein>
<comment type="caution">
    <text evidence="1">The sequence shown here is derived from an EMBL/GenBank/DDBJ whole genome shotgun (WGS) entry which is preliminary data.</text>
</comment>
<name>A0AAD4E4Z6_9AGAM</name>
<keyword evidence="2" id="KW-1185">Reference proteome</keyword>
<dbReference type="EMBL" id="JABBWK010000030">
    <property type="protein sequence ID" value="KAG1899829.1"/>
    <property type="molecule type" value="Genomic_DNA"/>
</dbReference>
<gene>
    <name evidence="1" type="ORF">F5891DRAFT_1189292</name>
</gene>
<sequence length="196" mass="21662">MMITVPPLASKSLGVHVARIIISISPNNNLPDYAHKPFCMTENMNMPSTTTPLVLKPSSRTLRRCKTAASVLKELKTSPGGFYAAMPRLAYRTEYFSGRDGNILITKGLDHDEEFIIHSVFKGSSIPLSLSLPNIARLISHPARSSASAHPPSIHSMSVQFVAYGHIPYVFHYGPFYYILSRVHFASRFALALDST</sequence>
<dbReference type="RefSeq" id="XP_041225405.1">
    <property type="nucleotide sequence ID" value="XM_041367135.1"/>
</dbReference>
<evidence type="ECO:0000313" key="1">
    <source>
        <dbReference type="EMBL" id="KAG1899829.1"/>
    </source>
</evidence>
<accession>A0AAD4E4Z6</accession>
<organism evidence="1 2">
    <name type="scientific">Suillus fuscotomentosus</name>
    <dbReference type="NCBI Taxonomy" id="1912939"/>
    <lineage>
        <taxon>Eukaryota</taxon>
        <taxon>Fungi</taxon>
        <taxon>Dikarya</taxon>
        <taxon>Basidiomycota</taxon>
        <taxon>Agaricomycotina</taxon>
        <taxon>Agaricomycetes</taxon>
        <taxon>Agaricomycetidae</taxon>
        <taxon>Boletales</taxon>
        <taxon>Suillineae</taxon>
        <taxon>Suillaceae</taxon>
        <taxon>Suillus</taxon>
    </lineage>
</organism>
<dbReference type="GeneID" id="64661433"/>
<dbReference type="Proteomes" id="UP001195769">
    <property type="component" value="Unassembled WGS sequence"/>
</dbReference>
<evidence type="ECO:0000313" key="2">
    <source>
        <dbReference type="Proteomes" id="UP001195769"/>
    </source>
</evidence>
<dbReference type="AlphaFoldDB" id="A0AAD4E4Z6"/>